<reference evidence="1" key="1">
    <citation type="submission" date="2020-05" db="EMBL/GenBank/DDBJ databases">
        <title>Large-scale comparative analyses of tick genomes elucidate their genetic diversity and vector capacities.</title>
        <authorList>
            <person name="Jia N."/>
            <person name="Wang J."/>
            <person name="Shi W."/>
            <person name="Du L."/>
            <person name="Sun Y."/>
            <person name="Zhan W."/>
            <person name="Jiang J."/>
            <person name="Wang Q."/>
            <person name="Zhang B."/>
            <person name="Ji P."/>
            <person name="Sakyi L.B."/>
            <person name="Cui X."/>
            <person name="Yuan T."/>
            <person name="Jiang B."/>
            <person name="Yang W."/>
            <person name="Lam T.T.-Y."/>
            <person name="Chang Q."/>
            <person name="Ding S."/>
            <person name="Wang X."/>
            <person name="Zhu J."/>
            <person name="Ruan X."/>
            <person name="Zhao L."/>
            <person name="Wei J."/>
            <person name="Que T."/>
            <person name="Du C."/>
            <person name="Cheng J."/>
            <person name="Dai P."/>
            <person name="Han X."/>
            <person name="Huang E."/>
            <person name="Gao Y."/>
            <person name="Liu J."/>
            <person name="Shao H."/>
            <person name="Ye R."/>
            <person name="Li L."/>
            <person name="Wei W."/>
            <person name="Wang X."/>
            <person name="Wang C."/>
            <person name="Yang T."/>
            <person name="Huo Q."/>
            <person name="Li W."/>
            <person name="Guo W."/>
            <person name="Chen H."/>
            <person name="Zhou L."/>
            <person name="Ni X."/>
            <person name="Tian J."/>
            <person name="Zhou Y."/>
            <person name="Sheng Y."/>
            <person name="Liu T."/>
            <person name="Pan Y."/>
            <person name="Xia L."/>
            <person name="Li J."/>
            <person name="Zhao F."/>
            <person name="Cao W."/>
        </authorList>
    </citation>
    <scope>NUCLEOTIDE SEQUENCE</scope>
    <source>
        <strain evidence="1">Dsil-2018</strain>
    </source>
</reference>
<evidence type="ECO:0000313" key="1">
    <source>
        <dbReference type="EMBL" id="KAH7941701.1"/>
    </source>
</evidence>
<organism evidence="1 2">
    <name type="scientific">Dermacentor silvarum</name>
    <name type="common">Tick</name>
    <dbReference type="NCBI Taxonomy" id="543639"/>
    <lineage>
        <taxon>Eukaryota</taxon>
        <taxon>Metazoa</taxon>
        <taxon>Ecdysozoa</taxon>
        <taxon>Arthropoda</taxon>
        <taxon>Chelicerata</taxon>
        <taxon>Arachnida</taxon>
        <taxon>Acari</taxon>
        <taxon>Parasitiformes</taxon>
        <taxon>Ixodida</taxon>
        <taxon>Ixodoidea</taxon>
        <taxon>Ixodidae</taxon>
        <taxon>Rhipicephalinae</taxon>
        <taxon>Dermacentor</taxon>
    </lineage>
</organism>
<dbReference type="EMBL" id="CM023476">
    <property type="protein sequence ID" value="KAH7941701.1"/>
    <property type="molecule type" value="Genomic_DNA"/>
</dbReference>
<proteinExistence type="predicted"/>
<dbReference type="Proteomes" id="UP000821865">
    <property type="component" value="Chromosome 7"/>
</dbReference>
<name>A0ACB8CG92_DERSI</name>
<gene>
    <name evidence="1" type="ORF">HPB49_016302</name>
</gene>
<comment type="caution">
    <text evidence="1">The sequence shown here is derived from an EMBL/GenBank/DDBJ whole genome shotgun (WGS) entry which is preliminary data.</text>
</comment>
<evidence type="ECO:0000313" key="2">
    <source>
        <dbReference type="Proteomes" id="UP000821865"/>
    </source>
</evidence>
<keyword evidence="2" id="KW-1185">Reference proteome</keyword>
<protein>
    <submittedName>
        <fullName evidence="1">Uncharacterized protein</fullName>
    </submittedName>
</protein>
<accession>A0ACB8CG92</accession>
<sequence>MSIAARAHNSCEAAEIVIVTATAAHTNSPTCRGSLNKGKIPQPSRSNGFAYPQKPAHLPPLNAISKRLTGIVGQVVNIPVEADEIVECFPRNVSDDADIFVNLSKIMTLKSVHVSGMELAHAQEAKTTQELDEACIDDPGQPNHLVKLQQLPFLRDETRYFDISPAFGSLLPSGTATRRQTVPRSCLKTKAFSANACDQTAFVRGMPNFVYYWAQRKGDVFPTIRQLGKPTLFLTLSMSELHEECLLTIIEILKEHGEEHRHTLDTNLLMLERCQIHLHHFTCYKRHTPKKVCRSRATFRPMSETRVITPTLKHDGNVIELELLHANFHNVY</sequence>